<dbReference type="RefSeq" id="WP_210057188.1">
    <property type="nucleotide sequence ID" value="NZ_JBEAAL010000030.1"/>
</dbReference>
<evidence type="ECO:0000256" key="1">
    <source>
        <dbReference type="ARBA" id="ARBA00022723"/>
    </source>
</evidence>
<evidence type="ECO:0000313" key="4">
    <source>
        <dbReference type="EMBL" id="MEQ1408756.1"/>
    </source>
</evidence>
<dbReference type="SUPFAM" id="SSF56801">
    <property type="entry name" value="Acetyl-CoA synthetase-like"/>
    <property type="match status" value="1"/>
</dbReference>
<evidence type="ECO:0000259" key="3">
    <source>
        <dbReference type="Pfam" id="PF13193"/>
    </source>
</evidence>
<accession>A0ABV0MBE2</accession>
<dbReference type="InterPro" id="IPR045851">
    <property type="entry name" value="AMP-bd_C_sf"/>
</dbReference>
<dbReference type="Pfam" id="PF13193">
    <property type="entry name" value="AMP-binding_C"/>
    <property type="match status" value="1"/>
</dbReference>
<dbReference type="InterPro" id="IPR000873">
    <property type="entry name" value="AMP-dep_synth/lig_dom"/>
</dbReference>
<dbReference type="Gene3D" id="3.40.50.12780">
    <property type="entry name" value="N-terminal domain of ligase-like"/>
    <property type="match status" value="1"/>
</dbReference>
<proteinExistence type="predicted"/>
<dbReference type="InterPro" id="IPR020845">
    <property type="entry name" value="AMP-binding_CS"/>
</dbReference>
<dbReference type="EMBL" id="JBEAAL010000030">
    <property type="protein sequence ID" value="MEQ1408756.1"/>
    <property type="molecule type" value="Genomic_DNA"/>
</dbReference>
<organism evidence="4 5">
    <name type="scientific">Neorhizobium phenanthreniclasticum</name>
    <dbReference type="NCBI Taxonomy" id="3157917"/>
    <lineage>
        <taxon>Bacteria</taxon>
        <taxon>Pseudomonadati</taxon>
        <taxon>Pseudomonadota</taxon>
        <taxon>Alphaproteobacteria</taxon>
        <taxon>Hyphomicrobiales</taxon>
        <taxon>Rhizobiaceae</taxon>
        <taxon>Rhizobium/Agrobacterium group</taxon>
        <taxon>Neorhizobium</taxon>
    </lineage>
</organism>
<evidence type="ECO:0000313" key="5">
    <source>
        <dbReference type="Proteomes" id="UP001496627"/>
    </source>
</evidence>
<gene>
    <name evidence="4" type="ORF">ABK249_27875</name>
</gene>
<feature type="domain" description="AMP-dependent synthetase/ligase" evidence="2">
    <location>
        <begin position="26"/>
        <end position="396"/>
    </location>
</feature>
<dbReference type="InterPro" id="IPR050237">
    <property type="entry name" value="ATP-dep_AMP-bd_enzyme"/>
</dbReference>
<reference evidence="4 5" key="1">
    <citation type="submission" date="2024-05" db="EMBL/GenBank/DDBJ databases">
        <title>Neorhizobium sp. Rsf11, a plant growth promoting and heavy metal resistant PAH-degrader.</title>
        <authorList>
            <person name="Golubev S.N."/>
            <person name="Muratova A.Y."/>
            <person name="Markelova M.I."/>
        </authorList>
    </citation>
    <scope>NUCLEOTIDE SEQUENCE [LARGE SCALE GENOMIC DNA]</scope>
    <source>
        <strain evidence="4 5">Rsf11</strain>
    </source>
</reference>
<dbReference type="Pfam" id="PF00501">
    <property type="entry name" value="AMP-binding"/>
    <property type="match status" value="1"/>
</dbReference>
<sequence>MNEDISSATRPLPADIECRTPLQLLARNATLYPNKLAIVAESCTGTQVSLTYSALAWHVDKAAETLRGAGLSRGEHLGILLTNASALEYLCLAFGAMRLGGVVVPLNARFADRELVAAIEDMDCVALAYGKEFAARVSAFIPTLAVAPRLRIQVGAGADGDALDWQTLMDAGRADRSGFPEVGEDDLADLLLTSGTTGRSKGVMLTHGNAVATGVAVAGGLSLRPDDIYQSPFPLFTSSGFHFNIMATWWAGATLVIEPGVDVEATLARMTRERTTVYCAVPAVYIFMLERYTAGIHDLSAMRVFDYGGAPMAREVIRKLADTFPHVELRQTYGLTEAGPSGTFLAGCDAIGKLGSIGTAMPLCETTVRKSDLSHAKPGETGEIVMRGPTVMQGYYKRPEETAKSLHDGWLWTGDLATLDEDGYIFYLDRNKDVIIRGGFNISSMEVENAIFEHPDVKEAAVVSIPHDKLGEDLCVFVVGREGAVLDAEELTAFCKVRIADYKVPRRWTFVSELPRNPTGKILKNKLREQARGLNA</sequence>
<dbReference type="Proteomes" id="UP001496627">
    <property type="component" value="Unassembled WGS sequence"/>
</dbReference>
<feature type="domain" description="AMP-binding enzyme C-terminal" evidence="3">
    <location>
        <begin position="446"/>
        <end position="521"/>
    </location>
</feature>
<dbReference type="Gene3D" id="3.30.300.30">
    <property type="match status" value="1"/>
</dbReference>
<name>A0ABV0MBE2_9HYPH</name>
<dbReference type="PANTHER" id="PTHR43767:SF1">
    <property type="entry name" value="NONRIBOSOMAL PEPTIDE SYNTHASE PES1 (EUROFUNG)-RELATED"/>
    <property type="match status" value="1"/>
</dbReference>
<evidence type="ECO:0000259" key="2">
    <source>
        <dbReference type="Pfam" id="PF00501"/>
    </source>
</evidence>
<dbReference type="PROSITE" id="PS00455">
    <property type="entry name" value="AMP_BINDING"/>
    <property type="match status" value="1"/>
</dbReference>
<dbReference type="InterPro" id="IPR025110">
    <property type="entry name" value="AMP-bd_C"/>
</dbReference>
<dbReference type="InterPro" id="IPR042099">
    <property type="entry name" value="ANL_N_sf"/>
</dbReference>
<protein>
    <submittedName>
        <fullName evidence="4">Class I adenylate-forming enzyme family protein</fullName>
    </submittedName>
</protein>
<dbReference type="PANTHER" id="PTHR43767">
    <property type="entry name" value="LONG-CHAIN-FATTY-ACID--COA LIGASE"/>
    <property type="match status" value="1"/>
</dbReference>
<comment type="caution">
    <text evidence="4">The sequence shown here is derived from an EMBL/GenBank/DDBJ whole genome shotgun (WGS) entry which is preliminary data.</text>
</comment>
<keyword evidence="1" id="KW-0479">Metal-binding</keyword>
<keyword evidence="5" id="KW-1185">Reference proteome</keyword>